<dbReference type="InterPro" id="IPR003661">
    <property type="entry name" value="HisK_dim/P_dom"/>
</dbReference>
<dbReference type="SMART" id="SM00387">
    <property type="entry name" value="HATPase_c"/>
    <property type="match status" value="1"/>
</dbReference>
<dbReference type="InterPro" id="IPR050736">
    <property type="entry name" value="Sensor_HK_Regulatory"/>
</dbReference>
<keyword evidence="6" id="KW-0902">Two-component regulatory system</keyword>
<evidence type="ECO:0000256" key="6">
    <source>
        <dbReference type="ARBA" id="ARBA00023012"/>
    </source>
</evidence>
<dbReference type="InterPro" id="IPR036097">
    <property type="entry name" value="HisK_dim/P_sf"/>
</dbReference>
<evidence type="ECO:0000256" key="5">
    <source>
        <dbReference type="ARBA" id="ARBA00022777"/>
    </source>
</evidence>
<proteinExistence type="predicted"/>
<feature type="transmembrane region" description="Helical" evidence="7">
    <location>
        <begin position="165"/>
        <end position="186"/>
    </location>
</feature>
<dbReference type="InterPro" id="IPR031621">
    <property type="entry name" value="HisKA_7TM"/>
</dbReference>
<evidence type="ECO:0000256" key="4">
    <source>
        <dbReference type="ARBA" id="ARBA00022679"/>
    </source>
</evidence>
<dbReference type="Pfam" id="PF00512">
    <property type="entry name" value="HisKA"/>
    <property type="match status" value="1"/>
</dbReference>
<evidence type="ECO:0000256" key="2">
    <source>
        <dbReference type="ARBA" id="ARBA00012438"/>
    </source>
</evidence>
<dbReference type="Proteomes" id="UP001191082">
    <property type="component" value="Unassembled WGS sequence"/>
</dbReference>
<dbReference type="InterPro" id="IPR005467">
    <property type="entry name" value="His_kinase_dom"/>
</dbReference>
<comment type="caution">
    <text evidence="9">The sequence shown here is derived from an EMBL/GenBank/DDBJ whole genome shotgun (WGS) entry which is preliminary data.</text>
</comment>
<dbReference type="InterPro" id="IPR035965">
    <property type="entry name" value="PAS-like_dom_sf"/>
</dbReference>
<dbReference type="SUPFAM" id="SSF55874">
    <property type="entry name" value="ATPase domain of HSP90 chaperone/DNA topoisomerase II/histidine kinase"/>
    <property type="match status" value="1"/>
</dbReference>
<dbReference type="InterPro" id="IPR004358">
    <property type="entry name" value="Sig_transdc_His_kin-like_C"/>
</dbReference>
<feature type="transmembrane region" description="Helical" evidence="7">
    <location>
        <begin position="198"/>
        <end position="216"/>
    </location>
</feature>
<feature type="domain" description="Histidine kinase" evidence="8">
    <location>
        <begin position="467"/>
        <end position="686"/>
    </location>
</feature>
<evidence type="ECO:0000313" key="9">
    <source>
        <dbReference type="EMBL" id="TMV11883.1"/>
    </source>
</evidence>
<keyword evidence="4" id="KW-0808">Transferase</keyword>
<keyword evidence="7" id="KW-1133">Transmembrane helix</keyword>
<sequence>MGYGRAVSWAQVIPGLPRMKSVFFRRFAKTRSGDSKGDTCATWQQGDAIHSQIAHLGFACRWAAYNYGLCRKAAPQAPPESYKKRRKPEAIAVMITTCATLAPADPAVELVLAICGLLIGLLIWVRRYRDMPGYRLFAFSLVGMFWWLLTMGFEISAPVADCKVFWARAAWPGIVVTATSWAMFLYENALSRRLPVRLRVLGLIVAPAVISAMALTNPLHQMFYGPGTVMTSGGDRLSMSYDHETLFYISVGYIYVLIVTSISIATAATLQAAPILRRFYVKLLLVTMAPIVANLCYLIGGMTLFAADPTSFAFSFSLVAVMWLIADGRWIDSSAMGRDLLFYTSSDPILIVTEDGTVKEFNPEARAVFGAEAAHKGGLAWDLPDAGPALRAIADGTRRAEETLIERGSRSYAPRIYPLHFRPRNARVGWVVVLADVTAQRNAARTMQEAAERAQAADLAKTNFLATVSHELRTPLTVIRGVLKLLQANAKNLPPEQIDQLLARAVRNSETLAVLVNDLLDLQRIESGDLNLRCDAVDLGATLDEAIAGLQGEIDQKSILMGLRRPESPIILRGDAKRVKQVLTNILSNAIKFSTDGGAVSAWFEMGDGFVDVVIRDRGIGIPEGAEEKVFGRFTQVDDSETRSARGSGLGLHISRRIMRELDGDISYTSVLGKGSVFRMRLPLQADAGLSQAKLNAHEPA</sequence>
<organism evidence="9 10">
    <name type="scientific">Arenibacterium halophilum</name>
    <dbReference type="NCBI Taxonomy" id="2583821"/>
    <lineage>
        <taxon>Bacteria</taxon>
        <taxon>Pseudomonadati</taxon>
        <taxon>Pseudomonadota</taxon>
        <taxon>Alphaproteobacteria</taxon>
        <taxon>Rhodobacterales</taxon>
        <taxon>Paracoccaceae</taxon>
        <taxon>Arenibacterium</taxon>
    </lineage>
</organism>
<feature type="transmembrane region" description="Helical" evidence="7">
    <location>
        <begin position="136"/>
        <end position="153"/>
    </location>
</feature>
<dbReference type="InterPro" id="IPR003594">
    <property type="entry name" value="HATPase_dom"/>
</dbReference>
<evidence type="ECO:0000256" key="1">
    <source>
        <dbReference type="ARBA" id="ARBA00000085"/>
    </source>
</evidence>
<dbReference type="PROSITE" id="PS50109">
    <property type="entry name" value="HIS_KIN"/>
    <property type="match status" value="1"/>
</dbReference>
<dbReference type="Gene3D" id="1.10.287.130">
    <property type="match status" value="1"/>
</dbReference>
<feature type="transmembrane region" description="Helical" evidence="7">
    <location>
        <begin position="107"/>
        <end position="124"/>
    </location>
</feature>
<feature type="transmembrane region" description="Helical" evidence="7">
    <location>
        <begin position="279"/>
        <end position="300"/>
    </location>
</feature>
<keyword evidence="7" id="KW-0472">Membrane</keyword>
<dbReference type="PANTHER" id="PTHR43711">
    <property type="entry name" value="TWO-COMPONENT HISTIDINE KINASE"/>
    <property type="match status" value="1"/>
</dbReference>
<dbReference type="Pfam" id="PF16927">
    <property type="entry name" value="HisKA_7TM"/>
    <property type="match status" value="1"/>
</dbReference>
<feature type="transmembrane region" description="Helical" evidence="7">
    <location>
        <begin position="246"/>
        <end position="267"/>
    </location>
</feature>
<dbReference type="Gene3D" id="3.30.450.20">
    <property type="entry name" value="PAS domain"/>
    <property type="match status" value="1"/>
</dbReference>
<protein>
    <recommendedName>
        <fullName evidence="2">histidine kinase</fullName>
        <ecNumber evidence="2">2.7.13.3</ecNumber>
    </recommendedName>
</protein>
<evidence type="ECO:0000256" key="3">
    <source>
        <dbReference type="ARBA" id="ARBA00022553"/>
    </source>
</evidence>
<keyword evidence="7" id="KW-0812">Transmembrane</keyword>
<dbReference type="PANTHER" id="PTHR43711:SF31">
    <property type="entry name" value="HISTIDINE KINASE"/>
    <property type="match status" value="1"/>
</dbReference>
<comment type="catalytic activity">
    <reaction evidence="1">
        <text>ATP + protein L-histidine = ADP + protein N-phospho-L-histidine.</text>
        <dbReference type="EC" id="2.7.13.3"/>
    </reaction>
</comment>
<dbReference type="InterPro" id="IPR036890">
    <property type="entry name" value="HATPase_C_sf"/>
</dbReference>
<dbReference type="Gene3D" id="3.30.565.10">
    <property type="entry name" value="Histidine kinase-like ATPase, C-terminal domain"/>
    <property type="match status" value="1"/>
</dbReference>
<keyword evidence="5" id="KW-0418">Kinase</keyword>
<name>A0ABY2X8V0_9RHOB</name>
<evidence type="ECO:0000313" key="10">
    <source>
        <dbReference type="Proteomes" id="UP001191082"/>
    </source>
</evidence>
<keyword evidence="10" id="KW-1185">Reference proteome</keyword>
<dbReference type="EMBL" id="VCPC01000003">
    <property type="protein sequence ID" value="TMV11883.1"/>
    <property type="molecule type" value="Genomic_DNA"/>
</dbReference>
<evidence type="ECO:0000259" key="8">
    <source>
        <dbReference type="PROSITE" id="PS50109"/>
    </source>
</evidence>
<evidence type="ECO:0000256" key="7">
    <source>
        <dbReference type="SAM" id="Phobius"/>
    </source>
</evidence>
<dbReference type="SUPFAM" id="SSF55785">
    <property type="entry name" value="PYP-like sensor domain (PAS domain)"/>
    <property type="match status" value="1"/>
</dbReference>
<dbReference type="Pfam" id="PF02518">
    <property type="entry name" value="HATPase_c"/>
    <property type="match status" value="1"/>
</dbReference>
<gene>
    <name evidence="9" type="ORF">FGK64_16635</name>
</gene>
<dbReference type="SMART" id="SM00388">
    <property type="entry name" value="HisKA"/>
    <property type="match status" value="1"/>
</dbReference>
<keyword evidence="3" id="KW-0597">Phosphoprotein</keyword>
<dbReference type="SUPFAM" id="SSF47384">
    <property type="entry name" value="Homodimeric domain of signal transducing histidine kinase"/>
    <property type="match status" value="1"/>
</dbReference>
<dbReference type="EC" id="2.7.13.3" evidence="2"/>
<reference evidence="9 10" key="1">
    <citation type="submission" date="2019-05" db="EMBL/GenBank/DDBJ databases">
        <title>Marivita sp. nov. isolated from sea sediment.</title>
        <authorList>
            <person name="Kim W."/>
        </authorList>
    </citation>
    <scope>NUCLEOTIDE SEQUENCE [LARGE SCALE GENOMIC DNA]</scope>
    <source>
        <strain evidence="9 10">CAU 1492</strain>
    </source>
</reference>
<accession>A0ABY2X8V0</accession>
<dbReference type="CDD" id="cd00082">
    <property type="entry name" value="HisKA"/>
    <property type="match status" value="1"/>
</dbReference>
<dbReference type="PRINTS" id="PR00344">
    <property type="entry name" value="BCTRLSENSOR"/>
</dbReference>